<name>A0A7W6P7X0_9HYPH</name>
<dbReference type="CDD" id="cd01392">
    <property type="entry name" value="HTH_LacI"/>
    <property type="match status" value="1"/>
</dbReference>
<dbReference type="PANTHER" id="PTHR30146:SF152">
    <property type="entry name" value="TRANSCRIPTIONAL REGULATORY PROTEIN"/>
    <property type="match status" value="1"/>
</dbReference>
<comment type="caution">
    <text evidence="5">The sequence shown here is derived from an EMBL/GenBank/DDBJ whole genome shotgun (WGS) entry which is preliminary data.</text>
</comment>
<sequence>MTTITLKDVAERANVSIATVDRVLHERAGVSARARQRVKEAIHDLGFGQLPVRLTRAARGKLRFLFLMPGLETEFVRNLYDGLKKARTIVPDVEIQIEVQRVSLADGKGIIAALEHVGPDRFNGVGVFAVDAPGVRQAIDETVDRGVPVVTLVSDVPLSRRAHFVGIDNVAAGRTAGRLMGKFLRGVSGSIGLVTGNQHMRDHVERHMGFRQIIGMDYRGLKMLPPVEGESMDARNRSIVIDLMRDHGDLAGIYSIGAGNGGIITAIEEMQPARRPVVILHELTRQTRKALAAGAVDAIIVQDTGHMTRSIVRLLSSLAFSEEHHDDQEKIRIEIFLAENDL</sequence>
<dbReference type="PROSITE" id="PS00356">
    <property type="entry name" value="HTH_LACI_1"/>
    <property type="match status" value="1"/>
</dbReference>
<evidence type="ECO:0000256" key="2">
    <source>
        <dbReference type="ARBA" id="ARBA00023125"/>
    </source>
</evidence>
<evidence type="ECO:0000259" key="4">
    <source>
        <dbReference type="PROSITE" id="PS50932"/>
    </source>
</evidence>
<dbReference type="EMBL" id="JACIDZ010000001">
    <property type="protein sequence ID" value="MBB4120607.1"/>
    <property type="molecule type" value="Genomic_DNA"/>
</dbReference>
<evidence type="ECO:0000256" key="1">
    <source>
        <dbReference type="ARBA" id="ARBA00023015"/>
    </source>
</evidence>
<dbReference type="Gene3D" id="1.10.260.40">
    <property type="entry name" value="lambda repressor-like DNA-binding domains"/>
    <property type="match status" value="1"/>
</dbReference>
<dbReference type="Gene3D" id="3.40.50.2300">
    <property type="match status" value="2"/>
</dbReference>
<evidence type="ECO:0000313" key="6">
    <source>
        <dbReference type="Proteomes" id="UP000530571"/>
    </source>
</evidence>
<protein>
    <submittedName>
        <fullName evidence="5">LacI family transcriptional regulator</fullName>
    </submittedName>
</protein>
<evidence type="ECO:0000313" key="5">
    <source>
        <dbReference type="EMBL" id="MBB4120607.1"/>
    </source>
</evidence>
<dbReference type="GO" id="GO:0000976">
    <property type="term" value="F:transcription cis-regulatory region binding"/>
    <property type="evidence" value="ECO:0007669"/>
    <property type="project" value="TreeGrafter"/>
</dbReference>
<proteinExistence type="predicted"/>
<dbReference type="AlphaFoldDB" id="A0A7W6P7X0"/>
<dbReference type="SUPFAM" id="SSF47413">
    <property type="entry name" value="lambda repressor-like DNA-binding domains"/>
    <property type="match status" value="1"/>
</dbReference>
<organism evidence="5 6">
    <name type="scientific">Martelella radicis</name>
    <dbReference type="NCBI Taxonomy" id="1397476"/>
    <lineage>
        <taxon>Bacteria</taxon>
        <taxon>Pseudomonadati</taxon>
        <taxon>Pseudomonadota</taxon>
        <taxon>Alphaproteobacteria</taxon>
        <taxon>Hyphomicrobiales</taxon>
        <taxon>Aurantimonadaceae</taxon>
        <taxon>Martelella</taxon>
    </lineage>
</organism>
<keyword evidence="3" id="KW-0804">Transcription</keyword>
<dbReference type="InterPro" id="IPR025997">
    <property type="entry name" value="SBP_2_dom"/>
</dbReference>
<dbReference type="Pfam" id="PF13407">
    <property type="entry name" value="Peripla_BP_4"/>
    <property type="match status" value="1"/>
</dbReference>
<keyword evidence="2" id="KW-0238">DNA-binding</keyword>
<evidence type="ECO:0000256" key="3">
    <source>
        <dbReference type="ARBA" id="ARBA00023163"/>
    </source>
</evidence>
<dbReference type="RefSeq" id="WP_183482135.1">
    <property type="nucleotide sequence ID" value="NZ_JACIDZ010000001.1"/>
</dbReference>
<keyword evidence="6" id="KW-1185">Reference proteome</keyword>
<gene>
    <name evidence="5" type="ORF">GGR30_000502</name>
</gene>
<accession>A0A7W6P7X0</accession>
<keyword evidence="1" id="KW-0805">Transcription regulation</keyword>
<dbReference type="Proteomes" id="UP000530571">
    <property type="component" value="Unassembled WGS sequence"/>
</dbReference>
<dbReference type="Pfam" id="PF00356">
    <property type="entry name" value="LacI"/>
    <property type="match status" value="1"/>
</dbReference>
<dbReference type="PANTHER" id="PTHR30146">
    <property type="entry name" value="LACI-RELATED TRANSCRIPTIONAL REPRESSOR"/>
    <property type="match status" value="1"/>
</dbReference>
<dbReference type="SMART" id="SM00354">
    <property type="entry name" value="HTH_LACI"/>
    <property type="match status" value="1"/>
</dbReference>
<dbReference type="SUPFAM" id="SSF53822">
    <property type="entry name" value="Periplasmic binding protein-like I"/>
    <property type="match status" value="1"/>
</dbReference>
<dbReference type="GO" id="GO:0003700">
    <property type="term" value="F:DNA-binding transcription factor activity"/>
    <property type="evidence" value="ECO:0007669"/>
    <property type="project" value="TreeGrafter"/>
</dbReference>
<dbReference type="InterPro" id="IPR000843">
    <property type="entry name" value="HTH_LacI"/>
</dbReference>
<dbReference type="InterPro" id="IPR028082">
    <property type="entry name" value="Peripla_BP_I"/>
</dbReference>
<feature type="domain" description="HTH lacI-type" evidence="4">
    <location>
        <begin position="4"/>
        <end position="60"/>
    </location>
</feature>
<dbReference type="InterPro" id="IPR010982">
    <property type="entry name" value="Lambda_DNA-bd_dom_sf"/>
</dbReference>
<reference evidence="5 6" key="1">
    <citation type="submission" date="2020-08" db="EMBL/GenBank/DDBJ databases">
        <title>Genomic Encyclopedia of Type Strains, Phase IV (KMG-IV): sequencing the most valuable type-strain genomes for metagenomic binning, comparative biology and taxonomic classification.</title>
        <authorList>
            <person name="Goeker M."/>
        </authorList>
    </citation>
    <scope>NUCLEOTIDE SEQUENCE [LARGE SCALE GENOMIC DNA]</scope>
    <source>
        <strain evidence="5 6">DSM 28101</strain>
    </source>
</reference>
<dbReference type="CDD" id="cd06307">
    <property type="entry name" value="PBP1_sugar_binding"/>
    <property type="match status" value="1"/>
</dbReference>
<dbReference type="PROSITE" id="PS50932">
    <property type="entry name" value="HTH_LACI_2"/>
    <property type="match status" value="1"/>
</dbReference>